<dbReference type="InterPro" id="IPR020904">
    <property type="entry name" value="Sc_DH/Rdtase_CS"/>
</dbReference>
<dbReference type="PROSITE" id="PS00061">
    <property type="entry name" value="ADH_SHORT"/>
    <property type="match status" value="1"/>
</dbReference>
<dbReference type="PRINTS" id="PR00081">
    <property type="entry name" value="GDHRDH"/>
</dbReference>
<evidence type="ECO:0000313" key="4">
    <source>
        <dbReference type="EMBL" id="MBP2453733.1"/>
    </source>
</evidence>
<comment type="similarity">
    <text evidence="1 3">Belongs to the short-chain dehydrogenases/reductases (SDR) family.</text>
</comment>
<dbReference type="EMBL" id="JAGIOP010000002">
    <property type="protein sequence ID" value="MBP2453733.1"/>
    <property type="molecule type" value="Genomic_DNA"/>
</dbReference>
<reference evidence="4 5" key="1">
    <citation type="submission" date="2021-03" db="EMBL/GenBank/DDBJ databases">
        <title>Sequencing the genomes of 1000 actinobacteria strains.</title>
        <authorList>
            <person name="Klenk H.-P."/>
        </authorList>
    </citation>
    <scope>NUCLEOTIDE SEQUENCE [LARGE SCALE GENOMIC DNA]</scope>
    <source>
        <strain evidence="4 5">DSM 46713</strain>
    </source>
</reference>
<dbReference type="Pfam" id="PF00106">
    <property type="entry name" value="adh_short"/>
    <property type="match status" value="1"/>
</dbReference>
<organism evidence="4 5">
    <name type="scientific">Mycolicibacterium lutetiense</name>
    <dbReference type="NCBI Taxonomy" id="1641992"/>
    <lineage>
        <taxon>Bacteria</taxon>
        <taxon>Bacillati</taxon>
        <taxon>Actinomycetota</taxon>
        <taxon>Actinomycetes</taxon>
        <taxon>Mycobacteriales</taxon>
        <taxon>Mycobacteriaceae</taxon>
        <taxon>Mycolicibacterium</taxon>
    </lineage>
</organism>
<proteinExistence type="inferred from homology"/>
<dbReference type="PANTHER" id="PTHR43669:SF3">
    <property type="entry name" value="ALCOHOL DEHYDROGENASE, PUTATIVE (AFU_ORTHOLOGUE AFUA_3G03445)-RELATED"/>
    <property type="match status" value="1"/>
</dbReference>
<evidence type="ECO:0000256" key="1">
    <source>
        <dbReference type="ARBA" id="ARBA00006484"/>
    </source>
</evidence>
<dbReference type="RefSeq" id="WP_209918709.1">
    <property type="nucleotide sequence ID" value="NZ_JAGIOP010000002.1"/>
</dbReference>
<evidence type="ECO:0000256" key="2">
    <source>
        <dbReference type="ARBA" id="ARBA00023002"/>
    </source>
</evidence>
<name>A0ABS4ZW52_9MYCO</name>
<dbReference type="PANTHER" id="PTHR43669">
    <property type="entry name" value="5-KETO-D-GLUCONATE 5-REDUCTASE"/>
    <property type="match status" value="1"/>
</dbReference>
<comment type="caution">
    <text evidence="4">The sequence shown here is derived from an EMBL/GenBank/DDBJ whole genome shotgun (WGS) entry which is preliminary data.</text>
</comment>
<keyword evidence="5" id="KW-1185">Reference proteome</keyword>
<dbReference type="InterPro" id="IPR002347">
    <property type="entry name" value="SDR_fam"/>
</dbReference>
<evidence type="ECO:0000313" key="5">
    <source>
        <dbReference type="Proteomes" id="UP000694460"/>
    </source>
</evidence>
<dbReference type="InterPro" id="IPR036291">
    <property type="entry name" value="NAD(P)-bd_dom_sf"/>
</dbReference>
<dbReference type="PRINTS" id="PR00080">
    <property type="entry name" value="SDRFAMILY"/>
</dbReference>
<protein>
    <submittedName>
        <fullName evidence="4">NAD(P)-dependent dehydrogenase (Short-subunit alcohol dehydrogenase family)</fullName>
    </submittedName>
</protein>
<evidence type="ECO:0000256" key="3">
    <source>
        <dbReference type="RuleBase" id="RU000363"/>
    </source>
</evidence>
<accession>A0ABS4ZW52</accession>
<dbReference type="Proteomes" id="UP000694460">
    <property type="component" value="Unassembled WGS sequence"/>
</dbReference>
<dbReference type="SUPFAM" id="SSF51735">
    <property type="entry name" value="NAD(P)-binding Rossmann-fold domains"/>
    <property type="match status" value="1"/>
</dbReference>
<keyword evidence="2" id="KW-0560">Oxidoreductase</keyword>
<dbReference type="Gene3D" id="3.40.50.720">
    <property type="entry name" value="NAD(P)-binding Rossmann-like Domain"/>
    <property type="match status" value="1"/>
</dbReference>
<dbReference type="CDD" id="cd05233">
    <property type="entry name" value="SDR_c"/>
    <property type="match status" value="1"/>
</dbReference>
<sequence>MDIEGSVAIVTGGGSGIGRALAEGLARAGARVVIGDLNTAARTAEHIRGTGGAAVGMRADAGDSTDIAALITLAENRYGPVDIYVANAGIIGAPGLGTDESWDSIIDINLRSHVRAAQVLVPQWQSRGGGYFVSVASAAGLLSQIGAAGYAVTKHAAVGFAEWLAITYGDDGIGVSCVCPLGVDTPLLDAVRASADPDSAAGAASIVQSGAVISAQDVAAATVEAVQSDRFLVLPHLQVLDMYRRKGSDYDRWIAGMRRYQRSLRAGR</sequence>
<gene>
    <name evidence="4" type="ORF">JOF57_003646</name>
</gene>